<keyword evidence="2" id="KW-1185">Reference proteome</keyword>
<dbReference type="RefSeq" id="WP_207989241.1">
    <property type="nucleotide sequence ID" value="NZ_CP071794.1"/>
</dbReference>
<reference evidence="1 2" key="1">
    <citation type="submission" date="2021-03" db="EMBL/GenBank/DDBJ databases">
        <title>Complete genome of Parasphingorhabdus_sp.JHSY0214.</title>
        <authorList>
            <person name="Yoo J.H."/>
            <person name="Bae J.W."/>
        </authorList>
    </citation>
    <scope>NUCLEOTIDE SEQUENCE [LARGE SCALE GENOMIC DNA]</scope>
    <source>
        <strain evidence="1 2">JHSY0214</strain>
    </source>
</reference>
<evidence type="ECO:0000313" key="2">
    <source>
        <dbReference type="Proteomes" id="UP000663923"/>
    </source>
</evidence>
<name>A0ABX7T642_9SPHN</name>
<dbReference type="Proteomes" id="UP000663923">
    <property type="component" value="Chromosome"/>
</dbReference>
<dbReference type="EMBL" id="CP071794">
    <property type="protein sequence ID" value="QTD57053.1"/>
    <property type="molecule type" value="Genomic_DNA"/>
</dbReference>
<proteinExistence type="predicted"/>
<gene>
    <name evidence="1" type="ORF">J4G78_05700</name>
</gene>
<accession>A0ABX7T642</accession>
<organism evidence="1 2">
    <name type="scientific">Parasphingorhabdus cellanae</name>
    <dbReference type="NCBI Taxonomy" id="2806553"/>
    <lineage>
        <taxon>Bacteria</taxon>
        <taxon>Pseudomonadati</taxon>
        <taxon>Pseudomonadota</taxon>
        <taxon>Alphaproteobacteria</taxon>
        <taxon>Sphingomonadales</taxon>
        <taxon>Sphingomonadaceae</taxon>
        <taxon>Parasphingorhabdus</taxon>
    </lineage>
</organism>
<evidence type="ECO:0000313" key="1">
    <source>
        <dbReference type="EMBL" id="QTD57053.1"/>
    </source>
</evidence>
<protein>
    <submittedName>
        <fullName evidence="1">Uncharacterized protein</fullName>
    </submittedName>
</protein>
<sequence>MGIWSGNLKKLMTPLPDLMSLPSAEARIIMALRVAVMSQKCYQDARPYLRDRLGSHLAMSRFLILVEAVGFAWPESLTISRPCCPHTLPDEILLLRMFRHAAAGNRPGFDALICEMIDPDSRNRVYLDMANFASVYGAHALKSKQ</sequence>